<dbReference type="EMBL" id="MSFO01000001">
    <property type="protein sequence ID" value="PLB53670.1"/>
    <property type="molecule type" value="Genomic_DNA"/>
</dbReference>
<protein>
    <submittedName>
        <fullName evidence="10">Putative transporter</fullName>
    </submittedName>
</protein>
<name>A0A2I2GLC2_9EURO</name>
<keyword evidence="6 8" id="KW-0472">Membrane</keyword>
<dbReference type="PRINTS" id="PR00171">
    <property type="entry name" value="SUGRTRNSPORT"/>
</dbReference>
<evidence type="ECO:0000259" key="9">
    <source>
        <dbReference type="PROSITE" id="PS50850"/>
    </source>
</evidence>
<feature type="transmembrane region" description="Helical" evidence="8">
    <location>
        <begin position="287"/>
        <end position="305"/>
    </location>
</feature>
<comment type="caution">
    <text evidence="10">The sequence shown here is derived from an EMBL/GenBank/DDBJ whole genome shotgun (WGS) entry which is preliminary data.</text>
</comment>
<dbReference type="InterPro" id="IPR005829">
    <property type="entry name" value="Sugar_transporter_CS"/>
</dbReference>
<evidence type="ECO:0000256" key="4">
    <source>
        <dbReference type="ARBA" id="ARBA00022692"/>
    </source>
</evidence>
<evidence type="ECO:0000256" key="5">
    <source>
        <dbReference type="ARBA" id="ARBA00022989"/>
    </source>
</evidence>
<dbReference type="GeneID" id="36560297"/>
<keyword evidence="5 8" id="KW-1133">Transmembrane helix</keyword>
<dbReference type="InterPro" id="IPR020846">
    <property type="entry name" value="MFS_dom"/>
</dbReference>
<evidence type="ECO:0000256" key="2">
    <source>
        <dbReference type="ARBA" id="ARBA00010992"/>
    </source>
</evidence>
<feature type="transmembrane region" description="Helical" evidence="8">
    <location>
        <begin position="72"/>
        <end position="88"/>
    </location>
</feature>
<dbReference type="InterPro" id="IPR003663">
    <property type="entry name" value="Sugar/inositol_transpt"/>
</dbReference>
<feature type="transmembrane region" description="Helical" evidence="8">
    <location>
        <begin position="356"/>
        <end position="376"/>
    </location>
</feature>
<keyword evidence="11" id="KW-1185">Reference proteome</keyword>
<feature type="transmembrane region" description="Helical" evidence="8">
    <location>
        <begin position="396"/>
        <end position="420"/>
    </location>
</feature>
<sequence>MGLITDARKAMKDAPEGTFNAYVLMCTCVFALSGVSKGFDEGNIASLVTQSRFKSTFGVDSQSEEEYSDTKGWLVSIATAGAVFGCLGSSPINDRLGRLWTLRLVTLVYIAGILGQGLSNGNLSGFYASRFIAGLGIGPLTIVPPIYIAEISPKSIRGLLMCLYAACQQLGVVLGFFINYGVTKRYPGIDKQWMLPTLLQLVPAIIWSLGTFLCPESPRWLLYKGKREQAISTVSRLRYLPCDHSVVLAELAGMDRQIEHEIEAVSDARLWDLLKETFVPIENRRRFALIFFATLFSQWSGANAITQYSPTIFGYLGIQGDEAKFLATGIYGIVKFVSTLAFALFIVDFIGRRRSLITGICLQLTTLIFVGAYLGVTSHMTTDEVRDLPSASRTSTAAIVAIFLHAVAWSIGWFSIPYLISSEVFPIRIRSLNVSISMAFHWGFYFGCSRAMPSLLSATHKWGAFVFFSCICLISLVYVFFAMPDTTGRSIEELDQLFQRPWYTVYKVAYPTRDEVQVRTVDEKAVIDGKAEYVERV</sequence>
<gene>
    <name evidence="10" type="ORF">P170DRAFT_469162</name>
</gene>
<dbReference type="PANTHER" id="PTHR48022">
    <property type="entry name" value="PLASTIDIC GLUCOSE TRANSPORTER 4"/>
    <property type="match status" value="1"/>
</dbReference>
<feature type="transmembrane region" description="Helical" evidence="8">
    <location>
        <begin position="131"/>
        <end position="149"/>
    </location>
</feature>
<feature type="transmembrane region" description="Helical" evidence="8">
    <location>
        <begin position="325"/>
        <end position="347"/>
    </location>
</feature>
<feature type="transmembrane region" description="Helical" evidence="8">
    <location>
        <begin position="100"/>
        <end position="119"/>
    </location>
</feature>
<evidence type="ECO:0000256" key="1">
    <source>
        <dbReference type="ARBA" id="ARBA00004141"/>
    </source>
</evidence>
<accession>A0A2I2GLC2</accession>
<feature type="transmembrane region" description="Helical" evidence="8">
    <location>
        <begin position="161"/>
        <end position="181"/>
    </location>
</feature>
<dbReference type="PROSITE" id="PS50850">
    <property type="entry name" value="MFS"/>
    <property type="match status" value="1"/>
</dbReference>
<evidence type="ECO:0000256" key="7">
    <source>
        <dbReference type="RuleBase" id="RU003346"/>
    </source>
</evidence>
<evidence type="ECO:0000313" key="11">
    <source>
        <dbReference type="Proteomes" id="UP000234275"/>
    </source>
</evidence>
<dbReference type="GO" id="GO:0005351">
    <property type="term" value="F:carbohydrate:proton symporter activity"/>
    <property type="evidence" value="ECO:0007669"/>
    <property type="project" value="TreeGrafter"/>
</dbReference>
<feature type="transmembrane region" description="Helical" evidence="8">
    <location>
        <begin position="21"/>
        <end position="39"/>
    </location>
</feature>
<organism evidence="10 11">
    <name type="scientific">Aspergillus steynii IBT 23096</name>
    <dbReference type="NCBI Taxonomy" id="1392250"/>
    <lineage>
        <taxon>Eukaryota</taxon>
        <taxon>Fungi</taxon>
        <taxon>Dikarya</taxon>
        <taxon>Ascomycota</taxon>
        <taxon>Pezizomycotina</taxon>
        <taxon>Eurotiomycetes</taxon>
        <taxon>Eurotiomycetidae</taxon>
        <taxon>Eurotiales</taxon>
        <taxon>Aspergillaceae</taxon>
        <taxon>Aspergillus</taxon>
        <taxon>Aspergillus subgen. Circumdati</taxon>
    </lineage>
</organism>
<feature type="domain" description="Major facilitator superfamily (MFS) profile" evidence="9">
    <location>
        <begin position="26"/>
        <end position="487"/>
    </location>
</feature>
<dbReference type="AlphaFoldDB" id="A0A2I2GLC2"/>
<proteinExistence type="inferred from homology"/>
<comment type="subcellular location">
    <subcellularLocation>
        <location evidence="1">Membrane</location>
        <topology evidence="1">Multi-pass membrane protein</topology>
    </subcellularLocation>
</comment>
<feature type="transmembrane region" description="Helical" evidence="8">
    <location>
        <begin position="193"/>
        <end position="214"/>
    </location>
</feature>
<dbReference type="STRING" id="1392250.A0A2I2GLC2"/>
<evidence type="ECO:0000256" key="8">
    <source>
        <dbReference type="SAM" id="Phobius"/>
    </source>
</evidence>
<dbReference type="InterPro" id="IPR036259">
    <property type="entry name" value="MFS_trans_sf"/>
</dbReference>
<dbReference type="Gene3D" id="1.20.1250.20">
    <property type="entry name" value="MFS general substrate transporter like domains"/>
    <property type="match status" value="1"/>
</dbReference>
<reference evidence="10 11" key="1">
    <citation type="submission" date="2016-12" db="EMBL/GenBank/DDBJ databases">
        <title>The genomes of Aspergillus section Nigri reveals drivers in fungal speciation.</title>
        <authorList>
            <consortium name="DOE Joint Genome Institute"/>
            <person name="Vesth T.C."/>
            <person name="Nybo J."/>
            <person name="Theobald S."/>
            <person name="Brandl J."/>
            <person name="Frisvad J.C."/>
            <person name="Nielsen K.F."/>
            <person name="Lyhne E.K."/>
            <person name="Kogle M.E."/>
            <person name="Kuo A."/>
            <person name="Riley R."/>
            <person name="Clum A."/>
            <person name="Nolan M."/>
            <person name="Lipzen A."/>
            <person name="Salamov A."/>
            <person name="Henrissat B."/>
            <person name="Wiebenga A."/>
            <person name="De Vries R.P."/>
            <person name="Grigoriev I.V."/>
            <person name="Mortensen U.H."/>
            <person name="Andersen M.R."/>
            <person name="Baker S.E."/>
        </authorList>
    </citation>
    <scope>NUCLEOTIDE SEQUENCE [LARGE SCALE GENOMIC DNA]</scope>
    <source>
        <strain evidence="10 11">IBT 23096</strain>
    </source>
</reference>
<dbReference type="SUPFAM" id="SSF103473">
    <property type="entry name" value="MFS general substrate transporter"/>
    <property type="match status" value="1"/>
</dbReference>
<dbReference type="GO" id="GO:0016020">
    <property type="term" value="C:membrane"/>
    <property type="evidence" value="ECO:0007669"/>
    <property type="project" value="UniProtKB-SubCell"/>
</dbReference>
<evidence type="ECO:0000256" key="6">
    <source>
        <dbReference type="ARBA" id="ARBA00023136"/>
    </source>
</evidence>
<dbReference type="NCBIfam" id="TIGR00879">
    <property type="entry name" value="SP"/>
    <property type="match status" value="1"/>
</dbReference>
<dbReference type="PROSITE" id="PS00216">
    <property type="entry name" value="SUGAR_TRANSPORT_1"/>
    <property type="match status" value="1"/>
</dbReference>
<dbReference type="Proteomes" id="UP000234275">
    <property type="component" value="Unassembled WGS sequence"/>
</dbReference>
<dbReference type="RefSeq" id="XP_024708972.1">
    <property type="nucleotide sequence ID" value="XM_024852599.1"/>
</dbReference>
<comment type="similarity">
    <text evidence="2 7">Belongs to the major facilitator superfamily. Sugar transporter (TC 2.A.1.1) family.</text>
</comment>
<dbReference type="FunFam" id="1.20.1250.20:FF:000313">
    <property type="entry name" value="MFS quinate transporter"/>
    <property type="match status" value="1"/>
</dbReference>
<dbReference type="OrthoDB" id="298012at2759"/>
<evidence type="ECO:0000313" key="10">
    <source>
        <dbReference type="EMBL" id="PLB53670.1"/>
    </source>
</evidence>
<feature type="transmembrane region" description="Helical" evidence="8">
    <location>
        <begin position="464"/>
        <end position="483"/>
    </location>
</feature>
<feature type="transmembrane region" description="Helical" evidence="8">
    <location>
        <begin position="432"/>
        <end position="452"/>
    </location>
</feature>
<dbReference type="PANTHER" id="PTHR48022:SF59">
    <property type="entry name" value="MAJOR FACILITATOR SUPERFAMILY (MFS) PROFILE DOMAIN-CONTAINING PROTEIN"/>
    <property type="match status" value="1"/>
</dbReference>
<dbReference type="InterPro" id="IPR005828">
    <property type="entry name" value="MFS_sugar_transport-like"/>
</dbReference>
<dbReference type="Pfam" id="PF00083">
    <property type="entry name" value="Sugar_tr"/>
    <property type="match status" value="1"/>
</dbReference>
<dbReference type="VEuPathDB" id="FungiDB:P170DRAFT_469162"/>
<keyword evidence="3 7" id="KW-0813">Transport</keyword>
<evidence type="ECO:0000256" key="3">
    <source>
        <dbReference type="ARBA" id="ARBA00022448"/>
    </source>
</evidence>
<dbReference type="InterPro" id="IPR050360">
    <property type="entry name" value="MFS_Sugar_Transporters"/>
</dbReference>
<keyword evidence="4 8" id="KW-0812">Transmembrane</keyword>